<feature type="transmembrane region" description="Helical" evidence="1">
    <location>
        <begin position="56"/>
        <end position="81"/>
    </location>
</feature>
<comment type="caution">
    <text evidence="2">The sequence shown here is derived from an EMBL/GenBank/DDBJ whole genome shotgun (WGS) entry which is preliminary data.</text>
</comment>
<evidence type="ECO:0000256" key="1">
    <source>
        <dbReference type="SAM" id="Phobius"/>
    </source>
</evidence>
<name>A0A267E2W5_9PLAT</name>
<gene>
    <name evidence="2" type="ORF">BOX15_Mlig008986g1</name>
</gene>
<keyword evidence="1" id="KW-1133">Transmembrane helix</keyword>
<keyword evidence="1" id="KW-0472">Membrane</keyword>
<evidence type="ECO:0000313" key="3">
    <source>
        <dbReference type="Proteomes" id="UP000215902"/>
    </source>
</evidence>
<dbReference type="SUPFAM" id="SSF103473">
    <property type="entry name" value="MFS general substrate transporter"/>
    <property type="match status" value="1"/>
</dbReference>
<dbReference type="Proteomes" id="UP000215902">
    <property type="component" value="Unassembled WGS sequence"/>
</dbReference>
<accession>A0A267E2W5</accession>
<keyword evidence="3" id="KW-1185">Reference proteome</keyword>
<protein>
    <recommendedName>
        <fullName evidence="4">MFS domain-containing protein</fullName>
    </recommendedName>
</protein>
<keyword evidence="1" id="KW-0812">Transmembrane</keyword>
<dbReference type="Gene3D" id="1.20.1250.20">
    <property type="entry name" value="MFS general substrate transporter like domains"/>
    <property type="match status" value="1"/>
</dbReference>
<dbReference type="AlphaFoldDB" id="A0A267E2W5"/>
<reference evidence="2 3" key="1">
    <citation type="submission" date="2017-06" db="EMBL/GenBank/DDBJ databases">
        <title>A platform for efficient transgenesis in Macrostomum lignano, a flatworm model organism for stem cell research.</title>
        <authorList>
            <person name="Berezikov E."/>
        </authorList>
    </citation>
    <scope>NUCLEOTIDE SEQUENCE [LARGE SCALE GENOMIC DNA]</scope>
    <source>
        <strain evidence="2">DV1</strain>
        <tissue evidence="2">Whole organism</tissue>
    </source>
</reference>
<evidence type="ECO:0000313" key="2">
    <source>
        <dbReference type="EMBL" id="PAA55880.1"/>
    </source>
</evidence>
<sequence length="148" mass="16356">MREESLEAERQLRSSLGRTTRSAPRCSTIWRIMDRRCSVFIAERTPKSHVNLCVRFGLVTLIAGLILMGIGVSASMVPIYALCLEEACRHGFEDNAATINLISSTSNSATSFGLFMGPVVGGSLYEAIGMPKLIFSIVEYWCSFLFCF</sequence>
<evidence type="ECO:0008006" key="4">
    <source>
        <dbReference type="Google" id="ProtNLM"/>
    </source>
</evidence>
<dbReference type="InterPro" id="IPR036259">
    <property type="entry name" value="MFS_trans_sf"/>
</dbReference>
<dbReference type="OrthoDB" id="446368at2759"/>
<proteinExistence type="predicted"/>
<dbReference type="STRING" id="282301.A0A267E2W5"/>
<organism evidence="2 3">
    <name type="scientific">Macrostomum lignano</name>
    <dbReference type="NCBI Taxonomy" id="282301"/>
    <lineage>
        <taxon>Eukaryota</taxon>
        <taxon>Metazoa</taxon>
        <taxon>Spiralia</taxon>
        <taxon>Lophotrochozoa</taxon>
        <taxon>Platyhelminthes</taxon>
        <taxon>Rhabditophora</taxon>
        <taxon>Macrostomorpha</taxon>
        <taxon>Macrostomida</taxon>
        <taxon>Macrostomidae</taxon>
        <taxon>Macrostomum</taxon>
    </lineage>
</organism>
<dbReference type="EMBL" id="NIVC01002694">
    <property type="protein sequence ID" value="PAA55880.1"/>
    <property type="molecule type" value="Genomic_DNA"/>
</dbReference>